<dbReference type="InterPro" id="IPR027417">
    <property type="entry name" value="P-loop_NTPase"/>
</dbReference>
<dbReference type="GO" id="GO:0005524">
    <property type="term" value="F:ATP binding"/>
    <property type="evidence" value="ECO:0007669"/>
    <property type="project" value="UniProtKB-KW"/>
</dbReference>
<dbReference type="AlphaFoldDB" id="A0A0A9XR73"/>
<keyword evidence="2" id="KW-0067">ATP-binding</keyword>
<dbReference type="Gene3D" id="3.40.50.300">
    <property type="entry name" value="P-loop containing nucleotide triphosphate hydrolases"/>
    <property type="match status" value="1"/>
</dbReference>
<evidence type="ECO:0000259" key="3">
    <source>
        <dbReference type="Pfam" id="PF00004"/>
    </source>
</evidence>
<keyword evidence="1" id="KW-0547">Nucleotide-binding</keyword>
<sequence length="128" mass="13706">MRASIVRKAVLLEGSPGVGKTSIVEALAAALAVPIIRINLSEQTDMMDLLGTFLPQPVDHFSDIEEEESTISKTMQNCSNCNGNSSSHVSNSHSGPQFVWSDGALLRAVKNGAWVILDELNLANQSVL</sequence>
<reference evidence="4" key="2">
    <citation type="submission" date="2014-07" db="EMBL/GenBank/DDBJ databases">
        <authorList>
            <person name="Hull J."/>
        </authorList>
    </citation>
    <scope>NUCLEOTIDE SEQUENCE</scope>
</reference>
<dbReference type="GO" id="GO:0016887">
    <property type="term" value="F:ATP hydrolysis activity"/>
    <property type="evidence" value="ECO:0007669"/>
    <property type="project" value="InterPro"/>
</dbReference>
<dbReference type="PANTHER" id="PTHR48103:SF2">
    <property type="entry name" value="MIDASIN"/>
    <property type="match status" value="1"/>
</dbReference>
<dbReference type="GO" id="GO:0030687">
    <property type="term" value="C:preribosome, large subunit precursor"/>
    <property type="evidence" value="ECO:0007669"/>
    <property type="project" value="TreeGrafter"/>
</dbReference>
<dbReference type="Pfam" id="PF00004">
    <property type="entry name" value="AAA"/>
    <property type="match status" value="1"/>
</dbReference>
<name>A0A0A9XR73_LYGHE</name>
<gene>
    <name evidence="4" type="primary">MDN1_22</name>
    <name evidence="4" type="ORF">CM83_101738</name>
</gene>
<protein>
    <submittedName>
        <fullName evidence="4">Midasin</fullName>
    </submittedName>
</protein>
<reference evidence="4" key="1">
    <citation type="journal article" date="2014" name="PLoS ONE">
        <title>Transcriptome-Based Identification of ABC Transporters in the Western Tarnished Plant Bug Lygus hesperus.</title>
        <authorList>
            <person name="Hull J.J."/>
            <person name="Chaney K."/>
            <person name="Geib S.M."/>
            <person name="Fabrick J.A."/>
            <person name="Brent C.S."/>
            <person name="Walsh D."/>
            <person name="Lavine L.C."/>
        </authorList>
    </citation>
    <scope>NUCLEOTIDE SEQUENCE</scope>
</reference>
<dbReference type="GO" id="GO:0000055">
    <property type="term" value="P:ribosomal large subunit export from nucleus"/>
    <property type="evidence" value="ECO:0007669"/>
    <property type="project" value="TreeGrafter"/>
</dbReference>
<dbReference type="PANTHER" id="PTHR48103">
    <property type="entry name" value="MIDASIN-RELATED"/>
    <property type="match status" value="1"/>
</dbReference>
<dbReference type="InterPro" id="IPR003959">
    <property type="entry name" value="ATPase_AAA_core"/>
</dbReference>
<evidence type="ECO:0000256" key="1">
    <source>
        <dbReference type="ARBA" id="ARBA00022741"/>
    </source>
</evidence>
<accession>A0A0A9XR73</accession>
<dbReference type="SUPFAM" id="SSF52540">
    <property type="entry name" value="P-loop containing nucleoside triphosphate hydrolases"/>
    <property type="match status" value="1"/>
</dbReference>
<evidence type="ECO:0000256" key="2">
    <source>
        <dbReference type="ARBA" id="ARBA00022840"/>
    </source>
</evidence>
<evidence type="ECO:0000313" key="4">
    <source>
        <dbReference type="EMBL" id="JAG22096.1"/>
    </source>
</evidence>
<dbReference type="EMBL" id="GBHO01021508">
    <property type="protein sequence ID" value="JAG22096.1"/>
    <property type="molecule type" value="Transcribed_RNA"/>
</dbReference>
<organism evidence="4">
    <name type="scientific">Lygus hesperus</name>
    <name type="common">Western plant bug</name>
    <dbReference type="NCBI Taxonomy" id="30085"/>
    <lineage>
        <taxon>Eukaryota</taxon>
        <taxon>Metazoa</taxon>
        <taxon>Ecdysozoa</taxon>
        <taxon>Arthropoda</taxon>
        <taxon>Hexapoda</taxon>
        <taxon>Insecta</taxon>
        <taxon>Pterygota</taxon>
        <taxon>Neoptera</taxon>
        <taxon>Paraneoptera</taxon>
        <taxon>Hemiptera</taxon>
        <taxon>Heteroptera</taxon>
        <taxon>Panheteroptera</taxon>
        <taxon>Cimicomorpha</taxon>
        <taxon>Miridae</taxon>
        <taxon>Mirini</taxon>
        <taxon>Lygus</taxon>
    </lineage>
</organism>
<proteinExistence type="predicted"/>
<dbReference type="GO" id="GO:0005634">
    <property type="term" value="C:nucleus"/>
    <property type="evidence" value="ECO:0007669"/>
    <property type="project" value="TreeGrafter"/>
</dbReference>
<feature type="domain" description="ATPase AAA-type core" evidence="3">
    <location>
        <begin position="10"/>
        <end position="79"/>
    </location>
</feature>
<dbReference type="GO" id="GO:0000027">
    <property type="term" value="P:ribosomal large subunit assembly"/>
    <property type="evidence" value="ECO:0007669"/>
    <property type="project" value="TreeGrafter"/>
</dbReference>